<gene>
    <name evidence="1" type="ORF">L3Q82_002985</name>
</gene>
<reference evidence="1" key="1">
    <citation type="submission" date="2022-04" db="EMBL/GenBank/DDBJ databases">
        <title>Jade perch genome.</title>
        <authorList>
            <person name="Chao B."/>
        </authorList>
    </citation>
    <scope>NUCLEOTIDE SEQUENCE</scope>
    <source>
        <strain evidence="1">CB-2022</strain>
    </source>
</reference>
<organism evidence="1 2">
    <name type="scientific">Scortum barcoo</name>
    <name type="common">barcoo grunter</name>
    <dbReference type="NCBI Taxonomy" id="214431"/>
    <lineage>
        <taxon>Eukaryota</taxon>
        <taxon>Metazoa</taxon>
        <taxon>Chordata</taxon>
        <taxon>Craniata</taxon>
        <taxon>Vertebrata</taxon>
        <taxon>Euteleostomi</taxon>
        <taxon>Actinopterygii</taxon>
        <taxon>Neopterygii</taxon>
        <taxon>Teleostei</taxon>
        <taxon>Neoteleostei</taxon>
        <taxon>Acanthomorphata</taxon>
        <taxon>Eupercaria</taxon>
        <taxon>Centrarchiformes</taxon>
        <taxon>Terapontoidei</taxon>
        <taxon>Terapontidae</taxon>
        <taxon>Scortum</taxon>
    </lineage>
</organism>
<keyword evidence="2" id="KW-1185">Reference proteome</keyword>
<protein>
    <submittedName>
        <fullName evidence="1">Uncharacterized protein</fullName>
    </submittedName>
</protein>
<accession>A0ACB8VRW3</accession>
<evidence type="ECO:0000313" key="2">
    <source>
        <dbReference type="Proteomes" id="UP000831701"/>
    </source>
</evidence>
<sequence>MDPAHTSSSPESSSGKDRADVAAAARGSLCYGSFGDPTSHVGPSFQAAGVAALTSQVQQLMAAFTAVTAAASPPSALASAPAPVPVPAPAPAPAGGLPRSVHHELLHPLRSAASDVFASEEAKVAFAINHHLTGRARLWGTAEWERRTPACASFQAFITELRLKVLANQPRLGPDATRGTAEY</sequence>
<dbReference type="EMBL" id="CM041548">
    <property type="protein sequence ID" value="KAI3358210.1"/>
    <property type="molecule type" value="Genomic_DNA"/>
</dbReference>
<dbReference type="Proteomes" id="UP000831701">
    <property type="component" value="Chromosome 18"/>
</dbReference>
<comment type="caution">
    <text evidence="1">The sequence shown here is derived from an EMBL/GenBank/DDBJ whole genome shotgun (WGS) entry which is preliminary data.</text>
</comment>
<proteinExistence type="predicted"/>
<evidence type="ECO:0000313" key="1">
    <source>
        <dbReference type="EMBL" id="KAI3358210.1"/>
    </source>
</evidence>
<name>A0ACB8VRW3_9TELE</name>